<gene>
    <name evidence="2" type="ORF">MO867_08310</name>
</gene>
<keyword evidence="1" id="KW-1133">Transmembrane helix</keyword>
<evidence type="ECO:0000256" key="1">
    <source>
        <dbReference type="SAM" id="Phobius"/>
    </source>
</evidence>
<evidence type="ECO:0000313" key="2">
    <source>
        <dbReference type="EMBL" id="MCO1334341.1"/>
    </source>
</evidence>
<sequence length="87" mass="10337">MLLAFIRFYCTNIMRFFLPPGREIADSSELDSHTRRYTYHYQQKKVWVKNLWILSSALMLCFPILPFVLSLTFFTTFLSFAILDETA</sequence>
<accession>A0A9X2ERF7</accession>
<feature type="transmembrane region" description="Helical" evidence="1">
    <location>
        <begin position="51"/>
        <end position="83"/>
    </location>
</feature>
<keyword evidence="1" id="KW-0812">Transmembrane</keyword>
<keyword evidence="1" id="KW-0472">Membrane</keyword>
<dbReference type="AlphaFoldDB" id="A0A9X2ERF7"/>
<dbReference type="RefSeq" id="WP_252465879.1">
    <property type="nucleotide sequence ID" value="NZ_JALBWM010000025.1"/>
</dbReference>
<organism evidence="2 3">
    <name type="scientific">Microbulbifer okhotskensis</name>
    <dbReference type="NCBI Taxonomy" id="2926617"/>
    <lineage>
        <taxon>Bacteria</taxon>
        <taxon>Pseudomonadati</taxon>
        <taxon>Pseudomonadota</taxon>
        <taxon>Gammaproteobacteria</taxon>
        <taxon>Cellvibrionales</taxon>
        <taxon>Microbulbiferaceae</taxon>
        <taxon>Microbulbifer</taxon>
    </lineage>
</organism>
<protein>
    <submittedName>
        <fullName evidence="2">Uncharacterized protein</fullName>
    </submittedName>
</protein>
<keyword evidence="3" id="KW-1185">Reference proteome</keyword>
<comment type="caution">
    <text evidence="2">The sequence shown here is derived from an EMBL/GenBank/DDBJ whole genome shotgun (WGS) entry which is preliminary data.</text>
</comment>
<proteinExistence type="predicted"/>
<evidence type="ECO:0000313" key="3">
    <source>
        <dbReference type="Proteomes" id="UP001139028"/>
    </source>
</evidence>
<dbReference type="EMBL" id="JALBWM010000025">
    <property type="protein sequence ID" value="MCO1334341.1"/>
    <property type="molecule type" value="Genomic_DNA"/>
</dbReference>
<dbReference type="Proteomes" id="UP001139028">
    <property type="component" value="Unassembled WGS sequence"/>
</dbReference>
<reference evidence="2" key="1">
    <citation type="journal article" date="2022" name="Arch. Microbiol.">
        <title>Microbulbifer okhotskensis sp. nov., isolated from a deep bottom sediment of the Okhotsk Sea.</title>
        <authorList>
            <person name="Romanenko L."/>
            <person name="Kurilenko V."/>
            <person name="Otstavnykh N."/>
            <person name="Velansky P."/>
            <person name="Isaeva M."/>
            <person name="Mikhailov V."/>
        </authorList>
    </citation>
    <scope>NUCLEOTIDE SEQUENCE</scope>
    <source>
        <strain evidence="2">OS29</strain>
    </source>
</reference>
<name>A0A9X2ERF7_9GAMM</name>